<dbReference type="Pfam" id="PF22369">
    <property type="entry name" value="GLMA_2nd"/>
    <property type="match status" value="1"/>
</dbReference>
<dbReference type="AlphaFoldDB" id="A0A7L7KQJ1"/>
<dbReference type="EMBL" id="CP048914">
    <property type="protein sequence ID" value="QMS85071.1"/>
    <property type="molecule type" value="Genomic_DNA"/>
</dbReference>
<dbReference type="Pfam" id="PF01301">
    <property type="entry name" value="Glyco_hydro_35"/>
    <property type="match status" value="1"/>
</dbReference>
<feature type="domain" description="Glycoside hydrolase 35 catalytic" evidence="3">
    <location>
        <begin position="9"/>
        <end position="205"/>
    </location>
</feature>
<dbReference type="PANTHER" id="PTHR23421">
    <property type="entry name" value="BETA-GALACTOSIDASE RELATED"/>
    <property type="match status" value="1"/>
</dbReference>
<comment type="similarity">
    <text evidence="1 2">Belongs to the glycosyl hydrolase 35 family.</text>
</comment>
<name>A0A7L7KQJ1_9MOLU</name>
<accession>A0A7L7KQJ1</accession>
<sequence length="774" mass="89326">MITYDNKRFIINQDKPFLWGGELHYFRVHKNDWKDRIKKIKDAGFNLVSTYIPWMWHEVEEGQMDLDGSTCPEKDLISFIQYVQDAGLYLLVRPGPYVMAETVNSGLPAWLLNNYPEIRAQKENGEYHNNNSVVSYLHPTYLEKVQKWYNHVFDVLVPFEIQNGGPIIMTQYDNEVGMFHWVTQQGDYSDVTLSYFIRHLETYNPSLLKKSTCETWDQLLSAYKQEQTTKEESIQLNQCYKTFFRGYIKDYLNLLISFSRERGSVVPPVVNIHGFSQIDYAKRGFRYPVGLSQLYETRTIPEVILAGDYYVGNIVSENFFDVIIANSFTAAIQPQNQPLFSAEFQGGFQNGVPRLQPTTHDLKSRLAISNGMNAINYYMFVGGENFDEMGMISRRHDWQAAIGMNGELRRHYFVIQRLVDVVKTYGEALLDASYQTSTTFGFYPDYFMTEYNNSYTRHQSNTMTRERQTYLFNGVGKSLAMNNISFDSIDLLDPTPIDVSSHPTLIVFSTLWMDKPVQKKLVTYMKEGGHLFLYPKLPERDLRERPCTILADAIGVTKLNSAYQRVHILEEDSVNCHVAEVYDVQEGYATLDQDHSQVTGFVQSVGKGQINLFGMAIKSDWDYIDDITKDVLELSNINAPFETDEWINIVIRESAQGRFYFIHNFEEFEKTTTIRQNGVGIFDNHVFTIPFRKGLILPENWTIAKDFTITYSTCEIHHKELSDDSITVTLTALNDHEKIAFEGDYTPSSSSTITINNNIIHLTKGVHTITWTKN</sequence>
<protein>
    <submittedName>
        <fullName evidence="5">Beta-galactosidase</fullName>
    </submittedName>
</protein>
<dbReference type="SUPFAM" id="SSF51445">
    <property type="entry name" value="(Trans)glycosidases"/>
    <property type="match status" value="1"/>
</dbReference>
<evidence type="ECO:0000313" key="5">
    <source>
        <dbReference type="EMBL" id="QMS85071.1"/>
    </source>
</evidence>
<evidence type="ECO:0000313" key="6">
    <source>
        <dbReference type="Proteomes" id="UP000514720"/>
    </source>
</evidence>
<dbReference type="InterPro" id="IPR001944">
    <property type="entry name" value="Glycoside_Hdrlase_35"/>
</dbReference>
<dbReference type="GO" id="GO:0004553">
    <property type="term" value="F:hydrolase activity, hydrolyzing O-glycosyl compounds"/>
    <property type="evidence" value="ECO:0007669"/>
    <property type="project" value="InterPro"/>
</dbReference>
<dbReference type="InterPro" id="IPR054746">
    <property type="entry name" value="GLMA-like_second"/>
</dbReference>
<gene>
    <name evidence="5" type="ORF">G4Z02_04715</name>
</gene>
<dbReference type="RefSeq" id="WP_258876838.1">
    <property type="nucleotide sequence ID" value="NZ_CP048914.1"/>
</dbReference>
<feature type="domain" description="GLMA-like second" evidence="4">
    <location>
        <begin position="460"/>
        <end position="587"/>
    </location>
</feature>
<dbReference type="Gene3D" id="3.20.20.80">
    <property type="entry name" value="Glycosidases"/>
    <property type="match status" value="1"/>
</dbReference>
<dbReference type="InterPro" id="IPR031330">
    <property type="entry name" value="Gly_Hdrlase_35_cat"/>
</dbReference>
<dbReference type="Gene3D" id="3.40.50.880">
    <property type="match status" value="1"/>
</dbReference>
<dbReference type="KEGG" id="xcl:G4Z02_04715"/>
<proteinExistence type="inferred from homology"/>
<dbReference type="GO" id="GO:0005975">
    <property type="term" value="P:carbohydrate metabolic process"/>
    <property type="evidence" value="ECO:0007669"/>
    <property type="project" value="InterPro"/>
</dbReference>
<organism evidence="5 6">
    <name type="scientific">Candidatus Xianfuyuplasma coldseepsis</name>
    <dbReference type="NCBI Taxonomy" id="2782163"/>
    <lineage>
        <taxon>Bacteria</taxon>
        <taxon>Bacillati</taxon>
        <taxon>Mycoplasmatota</taxon>
        <taxon>Mollicutes</taxon>
        <taxon>Candidatus Izemoplasmatales</taxon>
        <taxon>Candidatus Izemoplasmataceae</taxon>
        <taxon>Candidatus Xianfuyuplasma</taxon>
    </lineage>
</organism>
<reference evidence="5 6" key="1">
    <citation type="submission" date="2020-02" db="EMBL/GenBank/DDBJ databases">
        <authorList>
            <person name="Zheng R.K."/>
            <person name="Sun C.M."/>
        </authorList>
    </citation>
    <scope>NUCLEOTIDE SEQUENCE [LARGE SCALE GENOMIC DNA]</scope>
    <source>
        <strain evidence="6">zrk13</strain>
    </source>
</reference>
<evidence type="ECO:0000256" key="2">
    <source>
        <dbReference type="RuleBase" id="RU003679"/>
    </source>
</evidence>
<dbReference type="InterPro" id="IPR029062">
    <property type="entry name" value="Class_I_gatase-like"/>
</dbReference>
<keyword evidence="6" id="KW-1185">Reference proteome</keyword>
<dbReference type="InterPro" id="IPR017853">
    <property type="entry name" value="GH"/>
</dbReference>
<dbReference type="Proteomes" id="UP000514720">
    <property type="component" value="Chromosome"/>
</dbReference>
<evidence type="ECO:0000259" key="3">
    <source>
        <dbReference type="Pfam" id="PF01301"/>
    </source>
</evidence>
<dbReference type="PRINTS" id="PR00742">
    <property type="entry name" value="GLHYDRLASE35"/>
</dbReference>
<evidence type="ECO:0000256" key="1">
    <source>
        <dbReference type="ARBA" id="ARBA00009809"/>
    </source>
</evidence>
<evidence type="ECO:0000259" key="4">
    <source>
        <dbReference type="Pfam" id="PF22369"/>
    </source>
</evidence>